<gene>
    <name evidence="1" type="ORF">WMW72_32760</name>
</gene>
<keyword evidence="2" id="KW-1185">Reference proteome</keyword>
<dbReference type="Proteomes" id="UP001469365">
    <property type="component" value="Unassembled WGS sequence"/>
</dbReference>
<proteinExistence type="predicted"/>
<evidence type="ECO:0000313" key="1">
    <source>
        <dbReference type="EMBL" id="MEK8132663.1"/>
    </source>
</evidence>
<comment type="caution">
    <text evidence="1">The sequence shown here is derived from an EMBL/GenBank/DDBJ whole genome shotgun (WGS) entry which is preliminary data.</text>
</comment>
<reference evidence="1 2" key="1">
    <citation type="submission" date="2024-04" db="EMBL/GenBank/DDBJ databases">
        <title>draft genome sequnece of Paenibacillus filicis.</title>
        <authorList>
            <person name="Kim D.-U."/>
        </authorList>
    </citation>
    <scope>NUCLEOTIDE SEQUENCE [LARGE SCALE GENOMIC DNA]</scope>
    <source>
        <strain evidence="1 2">KACC14197</strain>
    </source>
</reference>
<dbReference type="EMBL" id="JBBPCC010000033">
    <property type="protein sequence ID" value="MEK8132663.1"/>
    <property type="molecule type" value="Genomic_DNA"/>
</dbReference>
<accession>A0ABU9DX13</accession>
<protein>
    <submittedName>
        <fullName evidence="1">Uncharacterized protein</fullName>
    </submittedName>
</protein>
<organism evidence="1 2">
    <name type="scientific">Paenibacillus filicis</name>
    <dbReference type="NCBI Taxonomy" id="669464"/>
    <lineage>
        <taxon>Bacteria</taxon>
        <taxon>Bacillati</taxon>
        <taxon>Bacillota</taxon>
        <taxon>Bacilli</taxon>
        <taxon>Bacillales</taxon>
        <taxon>Paenibacillaceae</taxon>
        <taxon>Paenibacillus</taxon>
    </lineage>
</organism>
<sequence>MSSWEITKNKQGLLLLTGAVIQLIQASTFLKLDHRFQREISMLAYHRVRQIELLNELFEVIRLRTSALLACGEFTSTISEIAETARIEASVSELMTQFLVLPDIGAFPKEAYILSMERLREKMTPGLPATGLTVEAEVTTSQAIGTLPESKKGRRLNRGAVNPILKWTKLKKNTKSVKKKNTDSFQIQIGSQTYNGFF</sequence>
<dbReference type="RefSeq" id="WP_341419801.1">
    <property type="nucleotide sequence ID" value="NZ_JBBPCC010000033.1"/>
</dbReference>
<evidence type="ECO:0000313" key="2">
    <source>
        <dbReference type="Proteomes" id="UP001469365"/>
    </source>
</evidence>
<name>A0ABU9DX13_9BACL</name>